<dbReference type="InterPro" id="IPR022548">
    <property type="entry name" value="DUF2846"/>
</dbReference>
<dbReference type="PROSITE" id="PS51257">
    <property type="entry name" value="PROKAR_LIPOPROTEIN"/>
    <property type="match status" value="1"/>
</dbReference>
<sequence>MKSFYRTLLLAGGAALLAAGCASGPQYKDVASSIPTLSPDDGRIYFFRSDSFAGAMLQPEIKLNDKVVGHSKAGGFFYVDEPAGSYTVATSTEVTRTVTFELKAGETKYVRTAVSMGVLVGHITPTIDYPENAQLEIQTLKYIGDAAPAVAAGAQTSATATTSTATGKM</sequence>
<feature type="signal peptide" evidence="1">
    <location>
        <begin position="1"/>
        <end position="24"/>
    </location>
</feature>
<name>A0A7Y9W3P3_9BURK</name>
<keyword evidence="1" id="KW-0732">Signal</keyword>
<feature type="domain" description="DUF2846" evidence="2">
    <location>
        <begin position="40"/>
        <end position="118"/>
    </location>
</feature>
<reference evidence="3 4" key="1">
    <citation type="submission" date="2020-07" db="EMBL/GenBank/DDBJ databases">
        <title>Exploring microbial biodiversity for novel pathways involved in the catabolism of aromatic compounds derived from lignin.</title>
        <authorList>
            <person name="Elkins J."/>
        </authorList>
    </citation>
    <scope>NUCLEOTIDE SEQUENCE [LARGE SCALE GENOMIC DNA]</scope>
    <source>
        <strain evidence="3 4">H2C3B</strain>
    </source>
</reference>
<dbReference type="Proteomes" id="UP000572540">
    <property type="component" value="Unassembled WGS sequence"/>
</dbReference>
<protein>
    <recommendedName>
        <fullName evidence="2">DUF2846 domain-containing protein</fullName>
    </recommendedName>
</protein>
<dbReference type="AlphaFoldDB" id="A0A7Y9W3P3"/>
<gene>
    <name evidence="3" type="ORF">GGD41_000411</name>
</gene>
<dbReference type="EMBL" id="JACCAU010000001">
    <property type="protein sequence ID" value="NYH13183.1"/>
    <property type="molecule type" value="Genomic_DNA"/>
</dbReference>
<feature type="chain" id="PRO_5031453445" description="DUF2846 domain-containing protein" evidence="1">
    <location>
        <begin position="25"/>
        <end position="169"/>
    </location>
</feature>
<accession>A0A7Y9W3P3</accession>
<evidence type="ECO:0000313" key="3">
    <source>
        <dbReference type="EMBL" id="NYH13183.1"/>
    </source>
</evidence>
<evidence type="ECO:0000256" key="1">
    <source>
        <dbReference type="SAM" id="SignalP"/>
    </source>
</evidence>
<evidence type="ECO:0000313" key="4">
    <source>
        <dbReference type="Proteomes" id="UP000572540"/>
    </source>
</evidence>
<comment type="caution">
    <text evidence="3">The sequence shown here is derived from an EMBL/GenBank/DDBJ whole genome shotgun (WGS) entry which is preliminary data.</text>
</comment>
<evidence type="ECO:0000259" key="2">
    <source>
        <dbReference type="Pfam" id="PF11008"/>
    </source>
</evidence>
<dbReference type="RefSeq" id="WP_179703598.1">
    <property type="nucleotide sequence ID" value="NZ_JACCAU010000001.1"/>
</dbReference>
<proteinExistence type="predicted"/>
<organism evidence="3 4">
    <name type="scientific">Paraburkholderia bryophila</name>
    <dbReference type="NCBI Taxonomy" id="420952"/>
    <lineage>
        <taxon>Bacteria</taxon>
        <taxon>Pseudomonadati</taxon>
        <taxon>Pseudomonadota</taxon>
        <taxon>Betaproteobacteria</taxon>
        <taxon>Burkholderiales</taxon>
        <taxon>Burkholderiaceae</taxon>
        <taxon>Paraburkholderia</taxon>
    </lineage>
</organism>
<dbReference type="Pfam" id="PF11008">
    <property type="entry name" value="DUF2846"/>
    <property type="match status" value="1"/>
</dbReference>